<dbReference type="KEGG" id="pob:LPB03_00325"/>
<comment type="caution">
    <text evidence="4">The sequence shown here is derived from an EMBL/GenBank/DDBJ whole genome shotgun (WGS) entry which is preliminary data.</text>
</comment>
<feature type="domain" description="Secretion system C-terminal sorting" evidence="3">
    <location>
        <begin position="674"/>
        <end position="729"/>
    </location>
</feature>
<dbReference type="OrthoDB" id="975384at2"/>
<evidence type="ECO:0000313" key="5">
    <source>
        <dbReference type="Proteomes" id="UP000092584"/>
    </source>
</evidence>
<evidence type="ECO:0000256" key="2">
    <source>
        <dbReference type="SAM" id="SignalP"/>
    </source>
</evidence>
<dbReference type="Proteomes" id="UP000092584">
    <property type="component" value="Unassembled WGS sequence"/>
</dbReference>
<evidence type="ECO:0000259" key="3">
    <source>
        <dbReference type="Pfam" id="PF18962"/>
    </source>
</evidence>
<feature type="chain" id="PRO_5008615803" description="Secretion system C-terminal sorting domain-containing protein" evidence="2">
    <location>
        <begin position="21"/>
        <end position="731"/>
    </location>
</feature>
<keyword evidence="5" id="KW-1185">Reference proteome</keyword>
<keyword evidence="1 2" id="KW-0732">Signal</keyword>
<reference evidence="5" key="1">
    <citation type="submission" date="2016-02" db="EMBL/GenBank/DDBJ databases">
        <authorList>
            <person name="Shin S.-K."/>
            <person name="Yi H."/>
            <person name="Kim E."/>
        </authorList>
    </citation>
    <scope>NUCLEOTIDE SEQUENCE [LARGE SCALE GENOMIC DNA]</scope>
    <source>
        <strain evidence="5">LPB0003</strain>
    </source>
</reference>
<dbReference type="STRING" id="1774273.LPB03_00325"/>
<protein>
    <recommendedName>
        <fullName evidence="3">Secretion system C-terminal sorting domain-containing protein</fullName>
    </recommendedName>
</protein>
<name>A0A1B8TZM6_9FLAO</name>
<evidence type="ECO:0000313" key="4">
    <source>
        <dbReference type="EMBL" id="OBY65097.1"/>
    </source>
</evidence>
<dbReference type="RefSeq" id="WP_065318471.1">
    <property type="nucleotide sequence ID" value="NZ_CP017477.1"/>
</dbReference>
<feature type="signal peptide" evidence="2">
    <location>
        <begin position="1"/>
        <end position="20"/>
    </location>
</feature>
<dbReference type="EMBL" id="LSFM01000019">
    <property type="protein sequence ID" value="OBY65097.1"/>
    <property type="molecule type" value="Genomic_DNA"/>
</dbReference>
<organism evidence="4 5">
    <name type="scientific">Polaribacter vadi</name>
    <dbReference type="NCBI Taxonomy" id="1774273"/>
    <lineage>
        <taxon>Bacteria</taxon>
        <taxon>Pseudomonadati</taxon>
        <taxon>Bacteroidota</taxon>
        <taxon>Flavobacteriia</taxon>
        <taxon>Flavobacteriales</taxon>
        <taxon>Flavobacteriaceae</taxon>
    </lineage>
</organism>
<gene>
    <name evidence="4" type="ORF">LPB3_04780</name>
</gene>
<accession>A0A1B8TZM6</accession>
<dbReference type="AlphaFoldDB" id="A0A1B8TZM6"/>
<dbReference type="InterPro" id="IPR026444">
    <property type="entry name" value="Secre_tail"/>
</dbReference>
<dbReference type="Pfam" id="PF18962">
    <property type="entry name" value="Por_Secre_tail"/>
    <property type="match status" value="1"/>
</dbReference>
<evidence type="ECO:0000256" key="1">
    <source>
        <dbReference type="ARBA" id="ARBA00022729"/>
    </source>
</evidence>
<proteinExistence type="predicted"/>
<sequence>MKKNYFLMMLMVFASLGAFAQLGTDVYTLGLDNANNYGGTWNATNEGSGFSDWTFDTGTPNGGFAGRFTGSFSTELDVSGNSFGLFANSGNAASSGAATTFPKTFQEGDSFQIAVGVNFRDGNKGFDLRDSSNGTIINFNVSNDEYNLTGTSGLFSNIYDSNTVITFTFTQNATNVSWTAARTGGRTESESGTIAAITPSTITNIRLYNVSAGTNGDGGSGQRNLFFNSLEFKSLYSINNTSSVTVSTTATVPYLSIETGSSVTVNSGIGLTVSGDLNVSGSLNVSSGSSLIVNGTSTGNITYNRTLATDNWYLISSPVVGQDIDTFAAAEGLAVGSTPITNRGLGDYNNSTPGWEYYQVGATGTGNFISGDARAIKLATAGDIAFTGTMPDTNASIAINSNTNGFNLIGNPYTSYLALNINASAPDDLLEQNSSSLTETTAWLFNQATGSYDEVNSATPAFYLAPGQGFFVSSNGNNTFLFGNAQKSHQNADSFQKTATIRPEINLVVNNGTDTRDTDIFYIDGTTTGFDNGYDSSIFGGNFSENKLTVYTHEVTNGNGKKLGIQSLPNSDLETMVIPVGIIAEANKEITFSANVANLPAGLKVFLEDRNTNTFTRLDELNSNYKVTLTEATNGIGRFYLHTKSSALSTETVALENVSIYNADKSTLRIVGLSQGKSTIKMFNVLGKQVLNATFNSNGVSEINVPQLSTGVYIVQLENEAGSLNKKIVLE</sequence>
<dbReference type="NCBIfam" id="TIGR04183">
    <property type="entry name" value="Por_Secre_tail"/>
    <property type="match status" value="1"/>
</dbReference>